<sequence length="529" mass="60241">MGATQSKSEDSGQELKAINILDVLATKYILTQNFQDMKKLGDKEYCNKLVILTSDIIKKFLKEKEITYIAQRIIDGVPVNAKKTSSIIYLSTNKLKQQSQQKSPKEYKRRIYNQDGSYREVVQPGVYSPSDPGKKEKTLLTELDVQNPREKDSMCKGIAKFYIKIAHLFAAILKAVNPIYKYDGHEMSIMNKSKIPKGTNVQLAEVNLCNRRIKTLKAESTEKGKIKVRVNNCHLNRKVTTKQLHENILDDLDIDYGEEVIKGKNLGQEIGVPELEKLYYDIYDYGTGKFTTMSKNSRAAYNEDLRIFYKTFTGKSNYSRWNDSGKKRFSDIPLIAYHDTEQCKDPDSAWQQSYEGSASNPLFVKFADNVKNMLKNTKTNQQQLLSILDKLFVWVETPSASTDSSLENKMVTINPTLTSKSLQSLVEQTRKLIINIYLQCEGEYQGGLKLFEAIVGERMLKNSIAQKESLEAQLEKVIVGQDDPDIEKIVQQNVNRALEPGHLVAQMYQPATAAGGARKKHRSRKKKRK</sequence>
<proteinExistence type="predicted"/>
<dbReference type="AlphaFoldDB" id="A0A6C0ELW3"/>
<name>A0A6C0ELW3_9ZZZZ</name>
<evidence type="ECO:0000313" key="2">
    <source>
        <dbReference type="EMBL" id="QHT30174.1"/>
    </source>
</evidence>
<dbReference type="EMBL" id="MN738893">
    <property type="protein sequence ID" value="QHT30174.1"/>
    <property type="molecule type" value="Genomic_DNA"/>
</dbReference>
<feature type="region of interest" description="Disordered" evidence="1">
    <location>
        <begin position="509"/>
        <end position="529"/>
    </location>
</feature>
<organism evidence="2">
    <name type="scientific">viral metagenome</name>
    <dbReference type="NCBI Taxonomy" id="1070528"/>
    <lineage>
        <taxon>unclassified sequences</taxon>
        <taxon>metagenomes</taxon>
        <taxon>organismal metagenomes</taxon>
    </lineage>
</organism>
<reference evidence="2" key="1">
    <citation type="journal article" date="2020" name="Nature">
        <title>Giant virus diversity and host interactions through global metagenomics.</title>
        <authorList>
            <person name="Schulz F."/>
            <person name="Roux S."/>
            <person name="Paez-Espino D."/>
            <person name="Jungbluth S."/>
            <person name="Walsh D.A."/>
            <person name="Denef V.J."/>
            <person name="McMahon K.D."/>
            <person name="Konstantinidis K.T."/>
            <person name="Eloe-Fadrosh E.A."/>
            <person name="Kyrpides N.C."/>
            <person name="Woyke T."/>
        </authorList>
    </citation>
    <scope>NUCLEOTIDE SEQUENCE</scope>
    <source>
        <strain evidence="2">GVMAG-M-3300009149-34</strain>
    </source>
</reference>
<feature type="compositionally biased region" description="Basic residues" evidence="1">
    <location>
        <begin position="517"/>
        <end position="529"/>
    </location>
</feature>
<protein>
    <submittedName>
        <fullName evidence="2">Uncharacterized protein</fullName>
    </submittedName>
</protein>
<accession>A0A6C0ELW3</accession>
<evidence type="ECO:0000256" key="1">
    <source>
        <dbReference type="SAM" id="MobiDB-lite"/>
    </source>
</evidence>